<evidence type="ECO:0000259" key="2">
    <source>
        <dbReference type="Pfam" id="PF04448"/>
    </source>
</evidence>
<dbReference type="Proteomes" id="UP000829925">
    <property type="component" value="Chromosome"/>
</dbReference>
<evidence type="ECO:0000313" key="4">
    <source>
        <dbReference type="Proteomes" id="UP000829925"/>
    </source>
</evidence>
<dbReference type="KEGG" id="haei:MUN82_08940"/>
<sequence length="259" mass="29037">MNEQQLSQLEELAKAATPGPWYWDIRPLNKSLELVGAYMNTVLRPIRWGFNGASLFMPDAQEKGILSGIHEDAVAGKGREHHKEWHRVPVRDNSAYIAAANPTTTLALIEEIRRLRATTVPVVGEAEYSDKDPLYEVAQAYADKIAETTDYRASAIHLRFAFYAGHAHALRSASPTLEGREEKWVRVEDGLPEHDARVLFVWKDSGKIDAGTFQAVDQWDRPNRCIVNAGFNPIDKFSHWQPLPVPPTAPTEKGEQDAS</sequence>
<evidence type="ECO:0000256" key="1">
    <source>
        <dbReference type="SAM" id="MobiDB-lite"/>
    </source>
</evidence>
<proteinExistence type="predicted"/>
<organism evidence="3 4">
    <name type="scientific">Hymenobacter aerilatus</name>
    <dbReference type="NCBI Taxonomy" id="2932251"/>
    <lineage>
        <taxon>Bacteria</taxon>
        <taxon>Pseudomonadati</taxon>
        <taxon>Bacteroidota</taxon>
        <taxon>Cytophagia</taxon>
        <taxon>Cytophagales</taxon>
        <taxon>Hymenobacteraceae</taxon>
        <taxon>Hymenobacter</taxon>
    </lineage>
</organism>
<dbReference type="AlphaFoldDB" id="A0A8T9T5U1"/>
<gene>
    <name evidence="3" type="ORF">MUN82_08940</name>
</gene>
<accession>A0A8T9T5U1</accession>
<feature type="domain" description="DUF551" evidence="2">
    <location>
        <begin position="183"/>
        <end position="248"/>
    </location>
</feature>
<name>A0A8T9T5U1_9BACT</name>
<feature type="region of interest" description="Disordered" evidence="1">
    <location>
        <begin position="238"/>
        <end position="259"/>
    </location>
</feature>
<dbReference type="Pfam" id="PF04448">
    <property type="entry name" value="DUF551"/>
    <property type="match status" value="1"/>
</dbReference>
<dbReference type="InterPro" id="IPR007539">
    <property type="entry name" value="DUF551"/>
</dbReference>
<evidence type="ECO:0000313" key="3">
    <source>
        <dbReference type="EMBL" id="UOR07209.1"/>
    </source>
</evidence>
<protein>
    <submittedName>
        <fullName evidence="3">DUF551 domain-containing protein</fullName>
    </submittedName>
</protein>
<dbReference type="EMBL" id="CP095053">
    <property type="protein sequence ID" value="UOR07209.1"/>
    <property type="molecule type" value="Genomic_DNA"/>
</dbReference>
<keyword evidence="4" id="KW-1185">Reference proteome</keyword>
<dbReference type="RefSeq" id="WP_245096789.1">
    <property type="nucleotide sequence ID" value="NZ_CP095053.1"/>
</dbReference>
<reference evidence="3 4" key="1">
    <citation type="submission" date="2022-04" db="EMBL/GenBank/DDBJ databases">
        <title>Hymenobacter sp. isolated from the air.</title>
        <authorList>
            <person name="Won M."/>
            <person name="Lee C.-M."/>
            <person name="Woen H.-Y."/>
            <person name="Kwon S.-W."/>
        </authorList>
    </citation>
    <scope>NUCLEOTIDE SEQUENCE [LARGE SCALE GENOMIC DNA]</scope>
    <source>
        <strain evidence="4">5413 J-13</strain>
    </source>
</reference>